<organism evidence="3 4">
    <name type="scientific">Vanessa tameamea</name>
    <name type="common">Kamehameha butterfly</name>
    <dbReference type="NCBI Taxonomy" id="334116"/>
    <lineage>
        <taxon>Eukaryota</taxon>
        <taxon>Metazoa</taxon>
        <taxon>Ecdysozoa</taxon>
        <taxon>Arthropoda</taxon>
        <taxon>Hexapoda</taxon>
        <taxon>Insecta</taxon>
        <taxon>Pterygota</taxon>
        <taxon>Neoptera</taxon>
        <taxon>Endopterygota</taxon>
        <taxon>Lepidoptera</taxon>
        <taxon>Glossata</taxon>
        <taxon>Ditrysia</taxon>
        <taxon>Papilionoidea</taxon>
        <taxon>Nymphalidae</taxon>
        <taxon>Nymphalinae</taxon>
        <taxon>Vanessa</taxon>
    </lineage>
</organism>
<reference evidence="4" key="1">
    <citation type="submission" date="2025-08" db="UniProtKB">
        <authorList>
            <consortium name="RefSeq"/>
        </authorList>
    </citation>
    <scope>IDENTIFICATION</scope>
    <source>
        <tissue evidence="4">Whole body</tissue>
    </source>
</reference>
<gene>
    <name evidence="4" type="primary">LOC135193802</name>
</gene>
<evidence type="ECO:0000256" key="2">
    <source>
        <dbReference type="SAM" id="MobiDB-lite"/>
    </source>
</evidence>
<proteinExistence type="predicted"/>
<keyword evidence="3" id="KW-1185">Reference proteome</keyword>
<sequence length="361" mass="41467">MTETQKCQHTYKIYDESCTTKIEEKDILLEQTIKFAKDIIPLTIPPSTNTISNPVYYTVKSSKQTKRKHGSCEHKPKHADVKLNEVKLKRETGVKQERKRAKGRNVDSSSRSSQNNTIDDTNENHSLCCSLSEISDQKHLKESHERKSRRKDIRKIIPSDTFEAVATEYINTNDSNIKIHLMNEKEKQLLCDSISAPVAKTMKELFLDLNVQSDVRDDIFHVHKLIETQSNKLDSVLEKLTRIENKIDNITKDQKTGRDDNFKTLKTSKLEEIGKDILNVKENFSSEEELAQVELLMKKTGKTSSVTSMATKDKDGTEDDFSKGENVPEYYKASTSQVIIKPERPNRIPARFCWTDTIKKK</sequence>
<feature type="compositionally biased region" description="Polar residues" evidence="2">
    <location>
        <begin position="106"/>
        <end position="123"/>
    </location>
</feature>
<dbReference type="Proteomes" id="UP001652626">
    <property type="component" value="Chromosome 18"/>
</dbReference>
<feature type="compositionally biased region" description="Basic and acidic residues" evidence="2">
    <location>
        <begin position="311"/>
        <end position="323"/>
    </location>
</feature>
<dbReference type="GeneID" id="135193802"/>
<feature type="region of interest" description="Disordered" evidence="2">
    <location>
        <begin position="304"/>
        <end position="325"/>
    </location>
</feature>
<feature type="region of interest" description="Disordered" evidence="2">
    <location>
        <begin position="86"/>
        <end position="123"/>
    </location>
</feature>
<evidence type="ECO:0000313" key="3">
    <source>
        <dbReference type="Proteomes" id="UP001652626"/>
    </source>
</evidence>
<accession>A0ABM4ARF2</accession>
<protein>
    <submittedName>
        <fullName evidence="4">Uncharacterized protein LOC135193802</fullName>
    </submittedName>
</protein>
<dbReference type="RefSeq" id="XP_064073878.1">
    <property type="nucleotide sequence ID" value="XM_064217808.1"/>
</dbReference>
<evidence type="ECO:0000256" key="1">
    <source>
        <dbReference type="SAM" id="Coils"/>
    </source>
</evidence>
<feature type="coiled-coil region" evidence="1">
    <location>
        <begin position="226"/>
        <end position="253"/>
    </location>
</feature>
<evidence type="ECO:0000313" key="4">
    <source>
        <dbReference type="RefSeq" id="XP_064073878.1"/>
    </source>
</evidence>
<name>A0ABM4ARF2_VANTA</name>
<feature type="compositionally biased region" description="Basic and acidic residues" evidence="2">
    <location>
        <begin position="86"/>
        <end position="96"/>
    </location>
</feature>
<keyword evidence="1" id="KW-0175">Coiled coil</keyword>